<keyword evidence="1" id="KW-0808">Transferase</keyword>
<gene>
    <name evidence="1" type="ORF">CW354_05000</name>
</gene>
<accession>A0A2S7K5G5</accession>
<comment type="caution">
    <text evidence="1">The sequence shown here is derived from an EMBL/GenBank/DDBJ whole genome shotgun (WGS) entry which is preliminary data.</text>
</comment>
<dbReference type="EMBL" id="PJCH01000005">
    <property type="protein sequence ID" value="PQA87721.1"/>
    <property type="molecule type" value="Genomic_DNA"/>
</dbReference>
<name>A0A2S7K5G5_9PROT</name>
<keyword evidence="2" id="KW-1185">Reference proteome</keyword>
<evidence type="ECO:0000313" key="2">
    <source>
        <dbReference type="Proteomes" id="UP000239504"/>
    </source>
</evidence>
<evidence type="ECO:0000313" key="1">
    <source>
        <dbReference type="EMBL" id="PQA87721.1"/>
    </source>
</evidence>
<reference evidence="1 2" key="1">
    <citation type="submission" date="2017-12" db="EMBL/GenBank/DDBJ databases">
        <authorList>
            <person name="Hurst M.R.H."/>
        </authorList>
    </citation>
    <scope>NUCLEOTIDE SEQUENCE [LARGE SCALE GENOMIC DNA]</scope>
    <source>
        <strain evidence="1 2">SY-3-19</strain>
    </source>
</reference>
<dbReference type="InterPro" id="IPR014942">
    <property type="entry name" value="AbiEii"/>
</dbReference>
<dbReference type="AlphaFoldDB" id="A0A2S7K5G5"/>
<sequence>MAKPPDNIAVSVKARLANISRATQTPFDILLIQYVLERILYRLSISSHRKNFILKGGMLLAVWIPNDARVTRDLDLLGHGDASEEAVRRIFENLLSIEMNDGIVFDKNALRIAPIREEIEYGGLRVKTTAFLERTRVPVVIDIGYGDVVTPEARDIDYPVLLDLPSPNIRAYPIETVIAEKFHAIVALGMANSRMKDYYDLWTLGRVIAHAPSALAPAIAATFARRGAEIPTARAVGLSQTFASDEVKIRQWRLYLESLGVEEASLSTVVDLISAYLMPASIAATKR</sequence>
<dbReference type="RefSeq" id="WP_104828965.1">
    <property type="nucleotide sequence ID" value="NZ_PJCH01000005.1"/>
</dbReference>
<dbReference type="Proteomes" id="UP000239504">
    <property type="component" value="Unassembled WGS sequence"/>
</dbReference>
<protein>
    <submittedName>
        <fullName evidence="1">Nucleotidyl transferase AbiEii/AbiGii toxin family protein</fullName>
    </submittedName>
</protein>
<dbReference type="GO" id="GO:0016740">
    <property type="term" value="F:transferase activity"/>
    <property type="evidence" value="ECO:0007669"/>
    <property type="project" value="UniProtKB-KW"/>
</dbReference>
<dbReference type="OrthoDB" id="9808443at2"/>
<organism evidence="1 2">
    <name type="scientific">Hyphococcus luteus</name>
    <dbReference type="NCBI Taxonomy" id="2058213"/>
    <lineage>
        <taxon>Bacteria</taxon>
        <taxon>Pseudomonadati</taxon>
        <taxon>Pseudomonadota</taxon>
        <taxon>Alphaproteobacteria</taxon>
        <taxon>Parvularculales</taxon>
        <taxon>Parvularculaceae</taxon>
        <taxon>Hyphococcus</taxon>
    </lineage>
</organism>
<proteinExistence type="predicted"/>
<dbReference type="Pfam" id="PF08843">
    <property type="entry name" value="AbiEii"/>
    <property type="match status" value="1"/>
</dbReference>